<accession>A0A4Q1BL31</accession>
<organism evidence="1 2">
    <name type="scientific">Tremella mesenterica</name>
    <name type="common">Jelly fungus</name>
    <dbReference type="NCBI Taxonomy" id="5217"/>
    <lineage>
        <taxon>Eukaryota</taxon>
        <taxon>Fungi</taxon>
        <taxon>Dikarya</taxon>
        <taxon>Basidiomycota</taxon>
        <taxon>Agaricomycotina</taxon>
        <taxon>Tremellomycetes</taxon>
        <taxon>Tremellales</taxon>
        <taxon>Tremellaceae</taxon>
        <taxon>Tremella</taxon>
    </lineage>
</organism>
<evidence type="ECO:0000313" key="1">
    <source>
        <dbReference type="EMBL" id="RXK38491.1"/>
    </source>
</evidence>
<dbReference type="Proteomes" id="UP000289152">
    <property type="component" value="Unassembled WGS sequence"/>
</dbReference>
<keyword evidence="2" id="KW-1185">Reference proteome</keyword>
<protein>
    <submittedName>
        <fullName evidence="1">Uncharacterized protein</fullName>
    </submittedName>
</protein>
<dbReference type="InParanoid" id="A0A4Q1BL31"/>
<gene>
    <name evidence="1" type="ORF">M231_04257</name>
</gene>
<reference evidence="1 2" key="1">
    <citation type="submission" date="2016-06" db="EMBL/GenBank/DDBJ databases">
        <title>Evolution of pathogenesis and genome organization in the Tremellales.</title>
        <authorList>
            <person name="Cuomo C."/>
            <person name="Litvintseva A."/>
            <person name="Heitman J."/>
            <person name="Chen Y."/>
            <person name="Sun S."/>
            <person name="Springer D."/>
            <person name="Dromer F."/>
            <person name="Young S."/>
            <person name="Zeng Q."/>
            <person name="Chapman S."/>
            <person name="Gujja S."/>
            <person name="Saif S."/>
            <person name="Birren B."/>
        </authorList>
    </citation>
    <scope>NUCLEOTIDE SEQUENCE [LARGE SCALE GENOMIC DNA]</scope>
    <source>
        <strain evidence="1 2">ATCC 28783</strain>
    </source>
</reference>
<sequence length="82" mass="9716">MPNIRNTESPLETISTVMFRVRGEQECTRRRTEKQLIIMSEPKRIQPTYFGPNDESESFTKGLKSFWKDQIVAPQYYDDNLK</sequence>
<evidence type="ECO:0000313" key="2">
    <source>
        <dbReference type="Proteomes" id="UP000289152"/>
    </source>
</evidence>
<dbReference type="EMBL" id="SDIL01000047">
    <property type="protein sequence ID" value="RXK38491.1"/>
    <property type="molecule type" value="Genomic_DNA"/>
</dbReference>
<comment type="caution">
    <text evidence="1">The sequence shown here is derived from an EMBL/GenBank/DDBJ whole genome shotgun (WGS) entry which is preliminary data.</text>
</comment>
<dbReference type="AlphaFoldDB" id="A0A4Q1BL31"/>
<name>A0A4Q1BL31_TREME</name>
<proteinExistence type="predicted"/>